<dbReference type="InterPro" id="IPR001849">
    <property type="entry name" value="PH_domain"/>
</dbReference>
<evidence type="ECO:0000256" key="4">
    <source>
        <dbReference type="ARBA" id="ARBA00022723"/>
    </source>
</evidence>
<dbReference type="InParanoid" id="F4WNE1"/>
<dbReference type="GO" id="GO:0005085">
    <property type="term" value="F:guanyl-nucleotide exchange factor activity"/>
    <property type="evidence" value="ECO:0007669"/>
    <property type="project" value="UniProtKB-KW"/>
</dbReference>
<evidence type="ECO:0000313" key="17">
    <source>
        <dbReference type="EMBL" id="EGI64311.1"/>
    </source>
</evidence>
<dbReference type="Gene3D" id="1.10.418.10">
    <property type="entry name" value="Calponin-like domain"/>
    <property type="match status" value="1"/>
</dbReference>
<dbReference type="SUPFAM" id="SSF50729">
    <property type="entry name" value="PH domain-like"/>
    <property type="match status" value="1"/>
</dbReference>
<feature type="domain" description="SH3" evidence="12">
    <location>
        <begin position="776"/>
        <end position="835"/>
    </location>
</feature>
<dbReference type="Gene3D" id="3.30.505.10">
    <property type="entry name" value="SH2 domain"/>
    <property type="match status" value="1"/>
</dbReference>
<evidence type="ECO:0000313" key="18">
    <source>
        <dbReference type="Proteomes" id="UP000007755"/>
    </source>
</evidence>
<dbReference type="PROSITE" id="PS50010">
    <property type="entry name" value="DH_2"/>
    <property type="match status" value="1"/>
</dbReference>
<evidence type="ECO:0000256" key="6">
    <source>
        <dbReference type="ARBA" id="ARBA00022771"/>
    </source>
</evidence>
<dbReference type="GO" id="GO:0009653">
    <property type="term" value="P:anatomical structure morphogenesis"/>
    <property type="evidence" value="ECO:0007669"/>
    <property type="project" value="UniProtKB-ARBA"/>
</dbReference>
<dbReference type="GO" id="GO:0008270">
    <property type="term" value="F:zinc ion binding"/>
    <property type="evidence" value="ECO:0007669"/>
    <property type="project" value="UniProtKB-KW"/>
</dbReference>
<evidence type="ECO:0000259" key="13">
    <source>
        <dbReference type="PROSITE" id="PS50003"/>
    </source>
</evidence>
<keyword evidence="6" id="KW-0863">Zinc-finger</keyword>
<dbReference type="InterPro" id="IPR001715">
    <property type="entry name" value="CH_dom"/>
</dbReference>
<keyword evidence="5" id="KW-0677">Repeat</keyword>
<dbReference type="InterPro" id="IPR000980">
    <property type="entry name" value="SH2"/>
</dbReference>
<dbReference type="InterPro" id="IPR035899">
    <property type="entry name" value="DBL_dom_sf"/>
</dbReference>
<evidence type="ECO:0000259" key="16">
    <source>
        <dbReference type="PROSITE" id="PS50081"/>
    </source>
</evidence>
<dbReference type="SMART" id="SM00033">
    <property type="entry name" value="CH"/>
    <property type="match status" value="1"/>
</dbReference>
<dbReference type="InterPro" id="IPR035031">
    <property type="entry name" value="Vav_SH2_invertebrate"/>
</dbReference>
<organism evidence="18">
    <name type="scientific">Acromyrmex echinatior</name>
    <name type="common">Panamanian leafcutter ant</name>
    <name type="synonym">Acromyrmex octospinosus echinatior</name>
    <dbReference type="NCBI Taxonomy" id="103372"/>
    <lineage>
        <taxon>Eukaryota</taxon>
        <taxon>Metazoa</taxon>
        <taxon>Ecdysozoa</taxon>
        <taxon>Arthropoda</taxon>
        <taxon>Hexapoda</taxon>
        <taxon>Insecta</taxon>
        <taxon>Pterygota</taxon>
        <taxon>Neoptera</taxon>
        <taxon>Endopterygota</taxon>
        <taxon>Hymenoptera</taxon>
        <taxon>Apocrita</taxon>
        <taxon>Aculeata</taxon>
        <taxon>Formicoidea</taxon>
        <taxon>Formicidae</taxon>
        <taxon>Myrmicinae</taxon>
        <taxon>Acromyrmex</taxon>
    </lineage>
</organism>
<evidence type="ECO:0000256" key="2">
    <source>
        <dbReference type="ARBA" id="ARBA00022553"/>
    </source>
</evidence>
<keyword evidence="3" id="KW-0344">Guanine-nucleotide releasing factor</keyword>
<dbReference type="SMART" id="SM00326">
    <property type="entry name" value="SH3"/>
    <property type="match status" value="1"/>
</dbReference>
<dbReference type="SMART" id="SM00325">
    <property type="entry name" value="RhoGEF"/>
    <property type="match status" value="1"/>
</dbReference>
<evidence type="ECO:0000256" key="3">
    <source>
        <dbReference type="ARBA" id="ARBA00022658"/>
    </source>
</evidence>
<proteinExistence type="predicted"/>
<dbReference type="CDD" id="cd09940">
    <property type="entry name" value="SH2_Vav_family"/>
    <property type="match status" value="1"/>
</dbReference>
<dbReference type="SUPFAM" id="SSF48065">
    <property type="entry name" value="DBL homology domain (DH-domain)"/>
    <property type="match status" value="1"/>
</dbReference>
<reference evidence="17" key="1">
    <citation type="submission" date="2011-02" db="EMBL/GenBank/DDBJ databases">
        <title>The genome of the leaf-cutting ant Acromyrmex echinatior suggests key adaptations to social evolution and fungus farming.</title>
        <authorList>
            <person name="Nygaard S."/>
            <person name="Zhang G."/>
        </authorList>
    </citation>
    <scope>NUCLEOTIDE SEQUENCE</scope>
</reference>
<dbReference type="GO" id="GO:0048468">
    <property type="term" value="P:cell development"/>
    <property type="evidence" value="ECO:0007669"/>
    <property type="project" value="UniProtKB-ARBA"/>
</dbReference>
<feature type="domain" description="Calponin-homology (CH)" evidence="15">
    <location>
        <begin position="10"/>
        <end position="128"/>
    </location>
</feature>
<dbReference type="Pfam" id="PF00017">
    <property type="entry name" value="SH2"/>
    <property type="match status" value="1"/>
</dbReference>
<dbReference type="GO" id="GO:0016477">
    <property type="term" value="P:cell migration"/>
    <property type="evidence" value="ECO:0007669"/>
    <property type="project" value="TreeGrafter"/>
</dbReference>
<dbReference type="STRING" id="103372.F4WNE1"/>
<evidence type="ECO:0000259" key="11">
    <source>
        <dbReference type="PROSITE" id="PS50001"/>
    </source>
</evidence>
<dbReference type="PANTHER" id="PTHR45818:SF3">
    <property type="entry name" value="PROTEIN VAV"/>
    <property type="match status" value="1"/>
</dbReference>
<keyword evidence="18" id="KW-1185">Reference proteome</keyword>
<dbReference type="PROSITE" id="PS50081">
    <property type="entry name" value="ZF_DAG_PE_2"/>
    <property type="match status" value="1"/>
</dbReference>
<evidence type="ECO:0000256" key="1">
    <source>
        <dbReference type="ARBA" id="ARBA00022443"/>
    </source>
</evidence>
<dbReference type="GO" id="GO:0005737">
    <property type="term" value="C:cytoplasm"/>
    <property type="evidence" value="ECO:0007669"/>
    <property type="project" value="TreeGrafter"/>
</dbReference>
<dbReference type="InterPro" id="IPR036028">
    <property type="entry name" value="SH3-like_dom_sf"/>
</dbReference>
<dbReference type="InterPro" id="IPR055251">
    <property type="entry name" value="SOS1_NGEF_PH"/>
</dbReference>
<dbReference type="PRINTS" id="PR00401">
    <property type="entry name" value="SH2DOMAIN"/>
</dbReference>
<evidence type="ECO:0000259" key="12">
    <source>
        <dbReference type="PROSITE" id="PS50002"/>
    </source>
</evidence>
<dbReference type="SMART" id="SM00252">
    <property type="entry name" value="SH2"/>
    <property type="match status" value="1"/>
</dbReference>
<evidence type="ECO:0000256" key="7">
    <source>
        <dbReference type="ARBA" id="ARBA00022833"/>
    </source>
</evidence>
<dbReference type="PROSITE" id="PS50001">
    <property type="entry name" value="SH2"/>
    <property type="match status" value="1"/>
</dbReference>
<dbReference type="CDD" id="cd00160">
    <property type="entry name" value="RhoGEF"/>
    <property type="match status" value="1"/>
</dbReference>
<dbReference type="CDD" id="cd20810">
    <property type="entry name" value="C1_VAV"/>
    <property type="match status" value="1"/>
</dbReference>
<dbReference type="InterPro" id="IPR011993">
    <property type="entry name" value="PH-like_dom_sf"/>
</dbReference>
<dbReference type="InterPro" id="IPR036860">
    <property type="entry name" value="SH2_dom_sf"/>
</dbReference>
<keyword evidence="8 9" id="KW-0727">SH2 domain</keyword>
<dbReference type="Gene3D" id="2.30.30.40">
    <property type="entry name" value="SH3 Domains"/>
    <property type="match status" value="1"/>
</dbReference>
<sequence>MNRTDSVDANKAWHESARWLIRCGALRADHKANWPQATAFDLAYTLRDGVLLCNLLNIVDAGCIDMKDVNQKPQMAQFLCLRNIKVFLSACSNVFGLSDSELFEPSMLFDLSNFHRVLCTLSALSNCPRLRRKGIIGFFVGHGRSQEDIYKDLQSAGAGATYGYVALKTRTVDVDESRVYEELLYFSKLSNSHQYACHSAWPYFCFVCFYAKAAKMRVVAGDLGDAKATKLVAEEIMRIQSAKRMGMELFAATRRVKRSIRTSSSAISGGEKRDYVIQELVETERNYTEVLSNLLRQFVRPLSSLLRPEDSARIFFGIKQLSEIHVGFHSQLRKARNSAAIAQVFLDWREKFLIYGDYCANLTLAQYTLQEACSRNEIVNQEVVRCEQEANSNKFKLSDILSVPMQRVLKYHLLLDKLVEETPREWIEDFRALAKAREVMVDVAQYINEVKRDSDTLDIIKDIQASIIDWDVPEDAQLKDFGRLLRDGELKVKAHGDQRIKARYAFVFEQVVLICKAGRGDQYCYRETLRLDDYRLEDHIGRRTLGRDSRWSYQWLLVHKQAYTAYTLYARTEEQKQIWIKALQDAMDNVNPAACRNTNHKFKLTTFDTPKSCQRCGKFLKGRIFQGYKCETCRLAVHKQCIAHSGRCMPTPTSPTPPPPLPCERALSAKLWFVGEMGRDAASNKLESRDDGTYMLRVRPTGQPRLKHETNYALSIKAEGAVKHIRVFKRDVDGADLYYLSESRFFKSVVELVEYYERASLSENFEKLDQRLLWPYRRVLAKALFDFRGCERNQLSLRRGCRVVVLSKEGDAKGWWKGKIGDQIGFFPKEYVEEE</sequence>
<dbReference type="CDD" id="cd01223">
    <property type="entry name" value="PH_Vav"/>
    <property type="match status" value="1"/>
</dbReference>
<gene>
    <name evidence="17" type="ORF">G5I_07297</name>
</gene>
<dbReference type="Pfam" id="PF00307">
    <property type="entry name" value="CH"/>
    <property type="match status" value="1"/>
</dbReference>
<dbReference type="Pfam" id="PF22697">
    <property type="entry name" value="SOS1_NGEF_PH"/>
    <property type="match status" value="1"/>
</dbReference>
<evidence type="ECO:0000256" key="8">
    <source>
        <dbReference type="ARBA" id="ARBA00022999"/>
    </source>
</evidence>
<dbReference type="EMBL" id="GL888236">
    <property type="protein sequence ID" value="EGI64311.1"/>
    <property type="molecule type" value="Genomic_DNA"/>
</dbReference>
<dbReference type="CDD" id="cd21201">
    <property type="entry name" value="CH_VAV"/>
    <property type="match status" value="1"/>
</dbReference>
<dbReference type="InterPro" id="IPR001452">
    <property type="entry name" value="SH3_domain"/>
</dbReference>
<evidence type="ECO:0000256" key="9">
    <source>
        <dbReference type="PROSITE-ProRule" id="PRU00191"/>
    </source>
</evidence>
<feature type="domain" description="PH" evidence="13">
    <location>
        <begin position="483"/>
        <end position="588"/>
    </location>
</feature>
<dbReference type="Pfam" id="PF00018">
    <property type="entry name" value="SH3_1"/>
    <property type="match status" value="1"/>
</dbReference>
<dbReference type="Proteomes" id="UP000007755">
    <property type="component" value="Unassembled WGS sequence"/>
</dbReference>
<dbReference type="Gene3D" id="3.30.60.20">
    <property type="match status" value="1"/>
</dbReference>
<dbReference type="SUPFAM" id="SSF50044">
    <property type="entry name" value="SH3-domain"/>
    <property type="match status" value="1"/>
</dbReference>
<keyword evidence="1 10" id="KW-0728">SH3 domain</keyword>
<dbReference type="eggNOG" id="KOG2996">
    <property type="taxonomic scope" value="Eukaryota"/>
</dbReference>
<evidence type="ECO:0000259" key="15">
    <source>
        <dbReference type="PROSITE" id="PS50021"/>
    </source>
</evidence>
<dbReference type="PROSITE" id="PS50003">
    <property type="entry name" value="PH_DOMAIN"/>
    <property type="match status" value="1"/>
</dbReference>
<keyword evidence="2" id="KW-0597">Phosphoprotein</keyword>
<feature type="domain" description="DH" evidence="14">
    <location>
        <begin position="272"/>
        <end position="450"/>
    </location>
</feature>
<evidence type="ECO:0000256" key="5">
    <source>
        <dbReference type="ARBA" id="ARBA00022737"/>
    </source>
</evidence>
<dbReference type="Gene3D" id="1.20.900.10">
    <property type="entry name" value="Dbl homology (DH) domain"/>
    <property type="match status" value="1"/>
</dbReference>
<dbReference type="InterPro" id="IPR002219">
    <property type="entry name" value="PKC_DAG/PE"/>
</dbReference>
<dbReference type="InterPro" id="IPR037832">
    <property type="entry name" value="PH_Vav"/>
</dbReference>
<feature type="domain" description="Phorbol-ester/DAG-type" evidence="16">
    <location>
        <begin position="599"/>
        <end position="648"/>
    </location>
</feature>
<dbReference type="FunCoup" id="F4WNE1">
    <property type="interactions" value="814"/>
</dbReference>
<evidence type="ECO:0000259" key="14">
    <source>
        <dbReference type="PROSITE" id="PS50010"/>
    </source>
</evidence>
<dbReference type="SMART" id="SM00233">
    <property type="entry name" value="PH"/>
    <property type="match status" value="1"/>
</dbReference>
<dbReference type="Pfam" id="PF00130">
    <property type="entry name" value="C1_1"/>
    <property type="match status" value="1"/>
</dbReference>
<feature type="non-terminal residue" evidence="17">
    <location>
        <position position="835"/>
    </location>
</feature>
<dbReference type="Pfam" id="PF00621">
    <property type="entry name" value="RhoGEF"/>
    <property type="match status" value="1"/>
</dbReference>
<dbReference type="OrthoDB" id="5340910at2759"/>
<protein>
    <submittedName>
        <fullName evidence="17">Protein vav</fullName>
    </submittedName>
</protein>
<dbReference type="InterPro" id="IPR000219">
    <property type="entry name" value="DH_dom"/>
</dbReference>
<dbReference type="SUPFAM" id="SSF55550">
    <property type="entry name" value="SH2 domain"/>
    <property type="match status" value="1"/>
</dbReference>
<dbReference type="SMART" id="SM00109">
    <property type="entry name" value="C1"/>
    <property type="match status" value="1"/>
</dbReference>
<dbReference type="PROSITE" id="PS00479">
    <property type="entry name" value="ZF_DAG_PE_1"/>
    <property type="match status" value="1"/>
</dbReference>
<accession>F4WNE1</accession>
<feature type="domain" description="SH2" evidence="11">
    <location>
        <begin position="672"/>
        <end position="776"/>
    </location>
</feature>
<dbReference type="AlphaFoldDB" id="F4WNE1"/>
<dbReference type="SUPFAM" id="SSF47576">
    <property type="entry name" value="Calponin-homology domain, CH-domain"/>
    <property type="match status" value="1"/>
</dbReference>
<dbReference type="PANTHER" id="PTHR45818">
    <property type="entry name" value="PROTEIN VAV"/>
    <property type="match status" value="1"/>
</dbReference>
<dbReference type="PROSITE" id="PS50021">
    <property type="entry name" value="CH"/>
    <property type="match status" value="1"/>
</dbReference>
<evidence type="ECO:0000256" key="10">
    <source>
        <dbReference type="PROSITE-ProRule" id="PRU00192"/>
    </source>
</evidence>
<name>F4WNE1_ACREC</name>
<dbReference type="InterPro" id="IPR036872">
    <property type="entry name" value="CH_dom_sf"/>
</dbReference>
<dbReference type="Gene3D" id="2.30.29.30">
    <property type="entry name" value="Pleckstrin-homology domain (PH domain)/Phosphotyrosine-binding domain (PTB)"/>
    <property type="match status" value="1"/>
</dbReference>
<dbReference type="PROSITE" id="PS50002">
    <property type="entry name" value="SH3"/>
    <property type="match status" value="1"/>
</dbReference>
<keyword evidence="7" id="KW-0862">Zinc</keyword>
<keyword evidence="4" id="KW-0479">Metal-binding</keyword>